<protein>
    <submittedName>
        <fullName evidence="6">ABC transporter-related protein</fullName>
    </submittedName>
</protein>
<evidence type="ECO:0000256" key="4">
    <source>
        <dbReference type="ARBA" id="ARBA00022840"/>
    </source>
</evidence>
<organism evidence="6">
    <name type="scientific">hydrothermal vent metagenome</name>
    <dbReference type="NCBI Taxonomy" id="652676"/>
    <lineage>
        <taxon>unclassified sequences</taxon>
        <taxon>metagenomes</taxon>
        <taxon>ecological metagenomes</taxon>
    </lineage>
</organism>
<keyword evidence="2" id="KW-0813">Transport</keyword>
<dbReference type="InterPro" id="IPR027417">
    <property type="entry name" value="P-loop_NTPase"/>
</dbReference>
<dbReference type="PANTHER" id="PTHR43776:SF7">
    <property type="entry name" value="D,D-DIPEPTIDE TRANSPORT ATP-BINDING PROTEIN DDPF-RELATED"/>
    <property type="match status" value="1"/>
</dbReference>
<proteinExistence type="inferred from homology"/>
<keyword evidence="4" id="KW-0067">ATP-binding</keyword>
<dbReference type="GO" id="GO:0055085">
    <property type="term" value="P:transmembrane transport"/>
    <property type="evidence" value="ECO:0007669"/>
    <property type="project" value="UniProtKB-ARBA"/>
</dbReference>
<keyword evidence="3" id="KW-0547">Nucleotide-binding</keyword>
<name>A0A1W1C2X8_9ZZZZ</name>
<sequence>MSVLSIDSLDFGYTKDRLLYRGFSLELNRGELISIVGKSGSGKSTLFELISGNLKPLKGSISCGSIAWVFQDPYSSFHPSYTIVEQIADVASLDGVDNIISDMGIEYSLIEKYPHQLSGGELQRCSILRALLMKPDIILCDEPTSALDNLIQLDVMKLILRYLDRVGILLITHDMDLAKWSSDTIINIEE</sequence>
<dbReference type="InterPro" id="IPR050319">
    <property type="entry name" value="ABC_transp_ATP-bind"/>
</dbReference>
<dbReference type="PANTHER" id="PTHR43776">
    <property type="entry name" value="TRANSPORT ATP-BINDING PROTEIN"/>
    <property type="match status" value="1"/>
</dbReference>
<dbReference type="SMART" id="SM00382">
    <property type="entry name" value="AAA"/>
    <property type="match status" value="1"/>
</dbReference>
<evidence type="ECO:0000256" key="2">
    <source>
        <dbReference type="ARBA" id="ARBA00022448"/>
    </source>
</evidence>
<dbReference type="GO" id="GO:0016887">
    <property type="term" value="F:ATP hydrolysis activity"/>
    <property type="evidence" value="ECO:0007669"/>
    <property type="project" value="InterPro"/>
</dbReference>
<dbReference type="InterPro" id="IPR003593">
    <property type="entry name" value="AAA+_ATPase"/>
</dbReference>
<evidence type="ECO:0000259" key="5">
    <source>
        <dbReference type="PROSITE" id="PS50893"/>
    </source>
</evidence>
<evidence type="ECO:0000256" key="1">
    <source>
        <dbReference type="ARBA" id="ARBA00005417"/>
    </source>
</evidence>
<dbReference type="EMBL" id="FPHC01000057">
    <property type="protein sequence ID" value="SFV60077.1"/>
    <property type="molecule type" value="Genomic_DNA"/>
</dbReference>
<comment type="similarity">
    <text evidence="1">Belongs to the ABC transporter superfamily.</text>
</comment>
<evidence type="ECO:0000313" key="6">
    <source>
        <dbReference type="EMBL" id="SFV60077.1"/>
    </source>
</evidence>
<dbReference type="Pfam" id="PF00005">
    <property type="entry name" value="ABC_tran"/>
    <property type="match status" value="1"/>
</dbReference>
<dbReference type="SUPFAM" id="SSF52540">
    <property type="entry name" value="P-loop containing nucleoside triphosphate hydrolases"/>
    <property type="match status" value="1"/>
</dbReference>
<evidence type="ECO:0000256" key="3">
    <source>
        <dbReference type="ARBA" id="ARBA00022741"/>
    </source>
</evidence>
<dbReference type="GO" id="GO:0005524">
    <property type="term" value="F:ATP binding"/>
    <property type="evidence" value="ECO:0007669"/>
    <property type="project" value="UniProtKB-KW"/>
</dbReference>
<reference evidence="6" key="1">
    <citation type="submission" date="2016-10" db="EMBL/GenBank/DDBJ databases">
        <authorList>
            <person name="de Groot N.N."/>
        </authorList>
    </citation>
    <scope>NUCLEOTIDE SEQUENCE</scope>
</reference>
<feature type="domain" description="ABC transporter" evidence="5">
    <location>
        <begin position="4"/>
        <end position="190"/>
    </location>
</feature>
<dbReference type="AlphaFoldDB" id="A0A1W1C2X8"/>
<accession>A0A1W1C2X8</accession>
<dbReference type="PROSITE" id="PS50893">
    <property type="entry name" value="ABC_TRANSPORTER_2"/>
    <property type="match status" value="1"/>
</dbReference>
<dbReference type="Gene3D" id="3.40.50.300">
    <property type="entry name" value="P-loop containing nucleotide triphosphate hydrolases"/>
    <property type="match status" value="1"/>
</dbReference>
<dbReference type="InterPro" id="IPR003439">
    <property type="entry name" value="ABC_transporter-like_ATP-bd"/>
</dbReference>
<gene>
    <name evidence="6" type="ORF">MNB_SV-6-796</name>
</gene>